<dbReference type="InParanoid" id="Q7NIC9"/>
<dbReference type="eggNOG" id="COG0457">
    <property type="taxonomic scope" value="Bacteria"/>
</dbReference>
<dbReference type="InterPro" id="IPR011990">
    <property type="entry name" value="TPR-like_helical_dom_sf"/>
</dbReference>
<reference evidence="2 3" key="2">
    <citation type="journal article" date="2003" name="DNA Res.">
        <title>Complete genome structure of Gloeobacter violaceus PCC 7421, a cyanobacterium that lacks thylakoids (supplement).</title>
        <authorList>
            <person name="Nakamura Y."/>
            <person name="Kaneko T."/>
            <person name="Sato S."/>
            <person name="Mimuro M."/>
            <person name="Miyashita H."/>
            <person name="Tsuchiya T."/>
            <person name="Sasamoto S."/>
            <person name="Watanabe A."/>
            <person name="Kawashima K."/>
            <person name="Kishida Y."/>
            <person name="Kiyokawa C."/>
            <person name="Kohara M."/>
            <person name="Matsumoto M."/>
            <person name="Matsuno A."/>
            <person name="Nakazaki N."/>
            <person name="Shimpo S."/>
            <person name="Takeuchi C."/>
            <person name="Yamada M."/>
            <person name="Tabata S."/>
        </authorList>
    </citation>
    <scope>NUCLEOTIDE SEQUENCE [LARGE SCALE GENOMIC DNA]</scope>
    <source>
        <strain evidence="3">ATCC 29082 / PCC 7421</strain>
    </source>
</reference>
<dbReference type="Proteomes" id="UP000000557">
    <property type="component" value="Chromosome"/>
</dbReference>
<dbReference type="RefSeq" id="WP_011142251.1">
    <property type="nucleotide sequence ID" value="NC_005125.1"/>
</dbReference>
<evidence type="ECO:0000256" key="1">
    <source>
        <dbReference type="SAM" id="SignalP"/>
    </source>
</evidence>
<sequence length="256" mass="28308">MANTLRALGAGAVCCALMLALQANRLAANRAVPQAFRTDHPPLPVSSVPALGHRNLAADWLWLRFVQYLGDHRMRQRLGYTDSYTFIDAINRLNPHFEPAYLLANLSVAYGMGRPDLAERLLARGLRHNPDSIALWQFRGFVHFLYSGNHPLAVNCLRRAAGLAAVRFGAAGQILANQWWVLSKHLESAPAVNWTRRTIWQEIYANAGDGPTRRAALAQLRTLGVVPAKDGRLRVQYSLYPPTGYLKSLANGPPAP</sequence>
<dbReference type="EMBL" id="BA000045">
    <property type="protein sequence ID" value="BAC90195.1"/>
    <property type="molecule type" value="Genomic_DNA"/>
</dbReference>
<feature type="chain" id="PRO_5004288851" evidence="1">
    <location>
        <begin position="28"/>
        <end position="256"/>
    </location>
</feature>
<dbReference type="AlphaFoldDB" id="Q7NIC9"/>
<proteinExistence type="predicted"/>
<dbReference type="PhylomeDB" id="Q7NIC9"/>
<accession>Q7NIC9</accession>
<keyword evidence="3" id="KW-1185">Reference proteome</keyword>
<dbReference type="PATRIC" id="fig|251221.4.peg.2288"/>
<gene>
    <name evidence="2" type="ordered locus">gll2254</name>
</gene>
<dbReference type="Gene3D" id="1.25.40.10">
    <property type="entry name" value="Tetratricopeptide repeat domain"/>
    <property type="match status" value="1"/>
</dbReference>
<dbReference type="EnsemblBacteria" id="BAC90195">
    <property type="protein sequence ID" value="BAC90195"/>
    <property type="gene ID" value="BAC90195"/>
</dbReference>
<keyword evidence="1" id="KW-0732">Signal</keyword>
<dbReference type="STRING" id="251221.gene:10759749"/>
<dbReference type="KEGG" id="gvi:gll2254"/>
<dbReference type="OrthoDB" id="480631at2"/>
<reference evidence="2 3" key="1">
    <citation type="journal article" date="2003" name="DNA Res.">
        <title>Complete genome structure of Gloeobacter violaceus PCC 7421, a cyanobacterium that lacks thylakoids.</title>
        <authorList>
            <person name="Nakamura Y."/>
            <person name="Kaneko T."/>
            <person name="Sato S."/>
            <person name="Mimuro M."/>
            <person name="Miyashita H."/>
            <person name="Tsuchiya T."/>
            <person name="Sasamoto S."/>
            <person name="Watanabe A."/>
            <person name="Kawashima K."/>
            <person name="Kishida Y."/>
            <person name="Kiyokawa C."/>
            <person name="Kohara M."/>
            <person name="Matsumoto M."/>
            <person name="Matsuno A."/>
            <person name="Nakazaki N."/>
            <person name="Shimpo S."/>
            <person name="Takeuchi C."/>
            <person name="Yamada M."/>
            <person name="Tabata S."/>
        </authorList>
    </citation>
    <scope>NUCLEOTIDE SEQUENCE [LARGE SCALE GENOMIC DNA]</scope>
    <source>
        <strain evidence="3">ATCC 29082 / PCC 7421</strain>
    </source>
</reference>
<evidence type="ECO:0000313" key="2">
    <source>
        <dbReference type="EMBL" id="BAC90195.1"/>
    </source>
</evidence>
<name>Q7NIC9_GLOVI</name>
<organism evidence="2 3">
    <name type="scientific">Gloeobacter violaceus (strain ATCC 29082 / PCC 7421)</name>
    <dbReference type="NCBI Taxonomy" id="251221"/>
    <lineage>
        <taxon>Bacteria</taxon>
        <taxon>Bacillati</taxon>
        <taxon>Cyanobacteriota</taxon>
        <taxon>Cyanophyceae</taxon>
        <taxon>Gloeobacterales</taxon>
        <taxon>Gloeobacteraceae</taxon>
        <taxon>Gloeobacter</taxon>
    </lineage>
</organism>
<dbReference type="HOGENOM" id="CLU_1183685_0_0_3"/>
<dbReference type="SUPFAM" id="SSF48452">
    <property type="entry name" value="TPR-like"/>
    <property type="match status" value="1"/>
</dbReference>
<feature type="signal peptide" evidence="1">
    <location>
        <begin position="1"/>
        <end position="27"/>
    </location>
</feature>
<evidence type="ECO:0000313" key="3">
    <source>
        <dbReference type="Proteomes" id="UP000000557"/>
    </source>
</evidence>
<protein>
    <submittedName>
        <fullName evidence="2">Gll2254 protein</fullName>
    </submittedName>
</protein>